<evidence type="ECO:0000313" key="1">
    <source>
        <dbReference type="EMBL" id="GBP03834.1"/>
    </source>
</evidence>
<dbReference type="AlphaFoldDB" id="A0A4C1SPD6"/>
<dbReference type="EMBL" id="BGZK01000011">
    <property type="protein sequence ID" value="GBP03834.1"/>
    <property type="molecule type" value="Genomic_DNA"/>
</dbReference>
<evidence type="ECO:0000313" key="2">
    <source>
        <dbReference type="Proteomes" id="UP000299102"/>
    </source>
</evidence>
<organism evidence="1 2">
    <name type="scientific">Eumeta variegata</name>
    <name type="common">Bagworm moth</name>
    <name type="synonym">Eumeta japonica</name>
    <dbReference type="NCBI Taxonomy" id="151549"/>
    <lineage>
        <taxon>Eukaryota</taxon>
        <taxon>Metazoa</taxon>
        <taxon>Ecdysozoa</taxon>
        <taxon>Arthropoda</taxon>
        <taxon>Hexapoda</taxon>
        <taxon>Insecta</taxon>
        <taxon>Pterygota</taxon>
        <taxon>Neoptera</taxon>
        <taxon>Endopterygota</taxon>
        <taxon>Lepidoptera</taxon>
        <taxon>Glossata</taxon>
        <taxon>Ditrysia</taxon>
        <taxon>Tineoidea</taxon>
        <taxon>Psychidae</taxon>
        <taxon>Oiketicinae</taxon>
        <taxon>Eumeta</taxon>
    </lineage>
</organism>
<proteinExistence type="predicted"/>
<accession>A0A4C1SPD6</accession>
<sequence>MDRRNFVHELAPPRLRDRRQWSCTSNESVCAAEETKASCSGVIREGLPPTAIGEENVATVRQTIEENRPIIYEKIRGHLGVQLKWRNAARAGHDNHSKWRPRDASRELVKSSRPASLPGYGALCLWEVAPSETTYSV</sequence>
<reference evidence="1 2" key="1">
    <citation type="journal article" date="2019" name="Commun. Biol.">
        <title>The bagworm genome reveals a unique fibroin gene that provides high tensile strength.</title>
        <authorList>
            <person name="Kono N."/>
            <person name="Nakamura H."/>
            <person name="Ohtoshi R."/>
            <person name="Tomita M."/>
            <person name="Numata K."/>
            <person name="Arakawa K."/>
        </authorList>
    </citation>
    <scope>NUCLEOTIDE SEQUENCE [LARGE SCALE GENOMIC DNA]</scope>
</reference>
<comment type="caution">
    <text evidence="1">The sequence shown here is derived from an EMBL/GenBank/DDBJ whole genome shotgun (WGS) entry which is preliminary data.</text>
</comment>
<gene>
    <name evidence="1" type="ORF">EVAR_2528_1</name>
</gene>
<dbReference type="OrthoDB" id="10033972at2759"/>
<dbReference type="Proteomes" id="UP000299102">
    <property type="component" value="Unassembled WGS sequence"/>
</dbReference>
<name>A0A4C1SPD6_EUMVA</name>
<protein>
    <submittedName>
        <fullName evidence="1">Uncharacterized protein</fullName>
    </submittedName>
</protein>
<keyword evidence="2" id="KW-1185">Reference proteome</keyword>